<dbReference type="Proteomes" id="UP001496674">
    <property type="component" value="Chromosome"/>
</dbReference>
<dbReference type="Pfam" id="PF14099">
    <property type="entry name" value="Polysacc_lyase"/>
    <property type="match status" value="1"/>
</dbReference>
<organism evidence="2 3">
    <name type="scientific">Bacteroides sedimenti</name>
    <dbReference type="NCBI Taxonomy" id="2136147"/>
    <lineage>
        <taxon>Bacteria</taxon>
        <taxon>Pseudomonadati</taxon>
        <taxon>Bacteroidota</taxon>
        <taxon>Bacteroidia</taxon>
        <taxon>Bacteroidales</taxon>
        <taxon>Bacteroidaceae</taxon>
        <taxon>Bacteroides</taxon>
    </lineage>
</organism>
<dbReference type="EMBL" id="AP028055">
    <property type="protein sequence ID" value="BEG99505.1"/>
    <property type="molecule type" value="Genomic_DNA"/>
</dbReference>
<keyword evidence="2" id="KW-0456">Lyase</keyword>
<feature type="chain" id="PRO_5046609276" evidence="1">
    <location>
        <begin position="24"/>
        <end position="396"/>
    </location>
</feature>
<protein>
    <submittedName>
        <fullName evidence="2">Heparin lyase I</fullName>
    </submittedName>
</protein>
<gene>
    <name evidence="2" type="ORF">BSYN_17700</name>
</gene>
<dbReference type="Gene3D" id="2.60.120.200">
    <property type="match status" value="1"/>
</dbReference>
<name>A0ABM8IHF5_9BACE</name>
<dbReference type="GO" id="GO:0016829">
    <property type="term" value="F:lyase activity"/>
    <property type="evidence" value="ECO:0007669"/>
    <property type="project" value="UniProtKB-KW"/>
</dbReference>
<keyword evidence="1" id="KW-0732">Signal</keyword>
<evidence type="ECO:0000313" key="3">
    <source>
        <dbReference type="Proteomes" id="UP001496674"/>
    </source>
</evidence>
<dbReference type="Gene3D" id="3.10.540.20">
    <property type="match status" value="1"/>
</dbReference>
<dbReference type="InterPro" id="IPR025975">
    <property type="entry name" value="Polysacc_lyase"/>
</dbReference>
<sequence length="396" mass="44737">MMKDIKLYFCSVALVLITFQAGAAERQQQQRSKEAPRNGLVPLKGRVNVQADSAKTNQIIDGCWVAVGTNKPHSVQHDYSLPFKGKPSYRFELKEGDNTLEGYAKGETKGRAELSYCYATSADFRGLSANEYVNAQKMKTVYHHGKGSCPQGSSRTYEFSVYIPSSLSKDVSTIFAQWHGMPTRTLVSTPQGDVRKLSVEEFLDLDNRMIFKKDIAYDKVEKKDKNGNVVYKAGKPNGWVVEQGGYPPLAFGFSGGWFYIKANSDRKWLSDKTDRCNANPEKQQVMKPVTSNYKASTIAYKMSFEDFPKDCWITFKVKIDWTVYGKESENILKPGKLDVQMKYSEKGKDISSHLVDNKQILIGRNDDDGYYFKFGIYRVGNSTTPVCYNLAGYSEK</sequence>
<feature type="signal peptide" evidence="1">
    <location>
        <begin position="1"/>
        <end position="23"/>
    </location>
</feature>
<keyword evidence="3" id="KW-1185">Reference proteome</keyword>
<evidence type="ECO:0000313" key="2">
    <source>
        <dbReference type="EMBL" id="BEG99505.1"/>
    </source>
</evidence>
<accession>A0ABM8IHF5</accession>
<dbReference type="RefSeq" id="WP_353330097.1">
    <property type="nucleotide sequence ID" value="NZ_AP028055.1"/>
</dbReference>
<reference evidence="2 3" key="1">
    <citation type="submission" date="2023-04" db="EMBL/GenBank/DDBJ databases">
        <title>Draft genome sequence of acteroides sedimenti strain YN3PY1.</title>
        <authorList>
            <person name="Yoshida N."/>
        </authorList>
    </citation>
    <scope>NUCLEOTIDE SEQUENCE [LARGE SCALE GENOMIC DNA]</scope>
    <source>
        <strain evidence="2 3">YN3PY1</strain>
    </source>
</reference>
<proteinExistence type="predicted"/>
<evidence type="ECO:0000256" key="1">
    <source>
        <dbReference type="SAM" id="SignalP"/>
    </source>
</evidence>